<dbReference type="EMBL" id="UOEF01000074">
    <property type="protein sequence ID" value="VAV89358.1"/>
    <property type="molecule type" value="Genomic_DNA"/>
</dbReference>
<proteinExistence type="predicted"/>
<sequence length="67" mass="8208">MNDQYLQTKSSKFYHRQFGDDAGQTMQPQMQGDMGYSWLKPFEYIYRHHRRYRMTEGAELIQIRVKD</sequence>
<name>A0A3B0RM85_9ZZZZ</name>
<dbReference type="AlphaFoldDB" id="A0A3B0RM85"/>
<reference evidence="1" key="1">
    <citation type="submission" date="2018-06" db="EMBL/GenBank/DDBJ databases">
        <authorList>
            <person name="Zhirakovskaya E."/>
        </authorList>
    </citation>
    <scope>NUCLEOTIDE SEQUENCE</scope>
</reference>
<gene>
    <name evidence="1" type="ORF">MNBD_ALPHA04-959</name>
</gene>
<accession>A0A3B0RM85</accession>
<evidence type="ECO:0000313" key="1">
    <source>
        <dbReference type="EMBL" id="VAV89358.1"/>
    </source>
</evidence>
<organism evidence="1">
    <name type="scientific">hydrothermal vent metagenome</name>
    <dbReference type="NCBI Taxonomy" id="652676"/>
    <lineage>
        <taxon>unclassified sequences</taxon>
        <taxon>metagenomes</taxon>
        <taxon>ecological metagenomes</taxon>
    </lineage>
</organism>
<protein>
    <submittedName>
        <fullName evidence="1">Uncharacterized protein</fullName>
    </submittedName>
</protein>